<dbReference type="SUPFAM" id="SSF47823">
    <property type="entry name" value="lambda integrase-like, N-terminal domain"/>
    <property type="match status" value="1"/>
</dbReference>
<evidence type="ECO:0000313" key="2">
    <source>
        <dbReference type="EMBL" id="EKC35866.1"/>
    </source>
</evidence>
<feature type="compositionally biased region" description="Polar residues" evidence="1">
    <location>
        <begin position="31"/>
        <end position="41"/>
    </location>
</feature>
<sequence>MVRNSPRDVCTGPSSPPGPPANFDNPKRSDSPTSSERIPTTSRLGCFRNNLKSYSLSEDTEKLLFSSWSKGTNSSYDSAWNKWTRWCLERQTDPFSVSISSVLEFLSWLHHSGYQYRTINVHRSGISSVLPFVDNLPVGQHYLLKHLMKGILKENPPLPKYTVLWDVDLVLSYLKDLPDNKDLSLKVLSKKLAILLAIAAPKRVSELARLDIRFMKLTPEYVVFRLPGISKTQRDCNAKEVTYHRFSDERICVLECLCVYLEATKGFRNGDIAEVSDPLLRAVVKPHKGLTPNTISNWTAL</sequence>
<evidence type="ECO:0000256" key="1">
    <source>
        <dbReference type="SAM" id="MobiDB-lite"/>
    </source>
</evidence>
<dbReference type="PANTHER" id="PTHR35617:SF3">
    <property type="entry name" value="CORE-BINDING (CB) DOMAIN-CONTAINING PROTEIN"/>
    <property type="match status" value="1"/>
</dbReference>
<dbReference type="InterPro" id="IPR010998">
    <property type="entry name" value="Integrase_recombinase_N"/>
</dbReference>
<dbReference type="HOGENOM" id="CLU_050293_0_0_1"/>
<dbReference type="AlphaFoldDB" id="K1RN86"/>
<gene>
    <name evidence="2" type="ORF">CGI_10019280</name>
</gene>
<dbReference type="EMBL" id="JH818074">
    <property type="protein sequence ID" value="EKC35866.1"/>
    <property type="molecule type" value="Genomic_DNA"/>
</dbReference>
<accession>K1RN86</accession>
<dbReference type="InParanoid" id="K1RN86"/>
<name>K1RN86_MAGGI</name>
<dbReference type="PANTHER" id="PTHR35617">
    <property type="entry name" value="PHAGE_INTEGRASE DOMAIN-CONTAINING PROTEIN"/>
    <property type="match status" value="1"/>
</dbReference>
<protein>
    <submittedName>
        <fullName evidence="2">Uncharacterized protein</fullName>
    </submittedName>
</protein>
<dbReference type="Gene3D" id="1.10.150.130">
    <property type="match status" value="1"/>
</dbReference>
<feature type="region of interest" description="Disordered" evidence="1">
    <location>
        <begin position="1"/>
        <end position="41"/>
    </location>
</feature>
<organism evidence="2">
    <name type="scientific">Magallana gigas</name>
    <name type="common">Pacific oyster</name>
    <name type="synonym">Crassostrea gigas</name>
    <dbReference type="NCBI Taxonomy" id="29159"/>
    <lineage>
        <taxon>Eukaryota</taxon>
        <taxon>Metazoa</taxon>
        <taxon>Spiralia</taxon>
        <taxon>Lophotrochozoa</taxon>
        <taxon>Mollusca</taxon>
        <taxon>Bivalvia</taxon>
        <taxon>Autobranchia</taxon>
        <taxon>Pteriomorphia</taxon>
        <taxon>Ostreida</taxon>
        <taxon>Ostreoidea</taxon>
        <taxon>Ostreidae</taxon>
        <taxon>Magallana</taxon>
    </lineage>
</organism>
<reference evidence="2" key="1">
    <citation type="journal article" date="2012" name="Nature">
        <title>The oyster genome reveals stress adaptation and complexity of shell formation.</title>
        <authorList>
            <person name="Zhang G."/>
            <person name="Fang X."/>
            <person name="Guo X."/>
            <person name="Li L."/>
            <person name="Luo R."/>
            <person name="Xu F."/>
            <person name="Yang P."/>
            <person name="Zhang L."/>
            <person name="Wang X."/>
            <person name="Qi H."/>
            <person name="Xiong Z."/>
            <person name="Que H."/>
            <person name="Xie Y."/>
            <person name="Holland P.W."/>
            <person name="Paps J."/>
            <person name="Zhu Y."/>
            <person name="Wu F."/>
            <person name="Chen Y."/>
            <person name="Wang J."/>
            <person name="Peng C."/>
            <person name="Meng J."/>
            <person name="Yang L."/>
            <person name="Liu J."/>
            <person name="Wen B."/>
            <person name="Zhang N."/>
            <person name="Huang Z."/>
            <person name="Zhu Q."/>
            <person name="Feng Y."/>
            <person name="Mount A."/>
            <person name="Hedgecock D."/>
            <person name="Xu Z."/>
            <person name="Liu Y."/>
            <person name="Domazet-Loso T."/>
            <person name="Du Y."/>
            <person name="Sun X."/>
            <person name="Zhang S."/>
            <person name="Liu B."/>
            <person name="Cheng P."/>
            <person name="Jiang X."/>
            <person name="Li J."/>
            <person name="Fan D."/>
            <person name="Wang W."/>
            <person name="Fu W."/>
            <person name="Wang T."/>
            <person name="Wang B."/>
            <person name="Zhang J."/>
            <person name="Peng Z."/>
            <person name="Li Y."/>
            <person name="Li N."/>
            <person name="Wang J."/>
            <person name="Chen M."/>
            <person name="He Y."/>
            <person name="Tan F."/>
            <person name="Song X."/>
            <person name="Zheng Q."/>
            <person name="Huang R."/>
            <person name="Yang H."/>
            <person name="Du X."/>
            <person name="Chen L."/>
            <person name="Yang M."/>
            <person name="Gaffney P.M."/>
            <person name="Wang S."/>
            <person name="Luo L."/>
            <person name="She Z."/>
            <person name="Ming Y."/>
            <person name="Huang W."/>
            <person name="Zhang S."/>
            <person name="Huang B."/>
            <person name="Zhang Y."/>
            <person name="Qu T."/>
            <person name="Ni P."/>
            <person name="Miao G."/>
            <person name="Wang J."/>
            <person name="Wang Q."/>
            <person name="Steinberg C.E."/>
            <person name="Wang H."/>
            <person name="Li N."/>
            <person name="Qian L."/>
            <person name="Zhang G."/>
            <person name="Li Y."/>
            <person name="Yang H."/>
            <person name="Liu X."/>
            <person name="Wang J."/>
            <person name="Yin Y."/>
            <person name="Wang J."/>
        </authorList>
    </citation>
    <scope>NUCLEOTIDE SEQUENCE [LARGE SCALE GENOMIC DNA]</scope>
    <source>
        <strain evidence="2">05x7-T-G4-1.051#20</strain>
    </source>
</reference>
<dbReference type="PROSITE" id="PS51900">
    <property type="entry name" value="CB"/>
    <property type="match status" value="1"/>
</dbReference>
<proteinExistence type="predicted"/>
<dbReference type="InterPro" id="IPR044068">
    <property type="entry name" value="CB"/>
</dbReference>